<dbReference type="GO" id="GO:1990113">
    <property type="term" value="P:RNA polymerase I assembly"/>
    <property type="evidence" value="ECO:0007669"/>
    <property type="project" value="TreeGrafter"/>
</dbReference>
<comment type="caution">
    <text evidence="2">The sequence shown here is derived from an EMBL/GenBank/DDBJ whole genome shotgun (WGS) entry which is preliminary data.</text>
</comment>
<sequence length="190" mass="21377">MGSWKSGSMGLERMSVEQLKAVKEQSDLEVNLLQDSLNNIRSATTRLEIASSALNDLAVRPPASQILVPLTASLYVPATLHDSTHVLIDVGTGYFIEVLWIGFRFYEFERVFAVCYLFIDCDCMRKQKTMDEGKDYCERKINLLKSNFEQLVEKNEFVQISLQVASKKKNVADEAGVILQAKMKQLASSS</sequence>
<dbReference type="SUPFAM" id="SSF46579">
    <property type="entry name" value="Prefoldin"/>
    <property type="match status" value="1"/>
</dbReference>
<dbReference type="PANTHER" id="PTHR12674">
    <property type="entry name" value="PREFOLDIN SUBUNIT 5"/>
    <property type="match status" value="1"/>
</dbReference>
<reference evidence="2 3" key="1">
    <citation type="submission" date="2020-05" db="EMBL/GenBank/DDBJ databases">
        <title>Vigna angularis (adzuki bean) Var. LongXiaoDou No. 4 denovo assembly.</title>
        <authorList>
            <person name="Xiang H."/>
        </authorList>
    </citation>
    <scope>NUCLEOTIDE SEQUENCE [LARGE SCALE GENOMIC DNA]</scope>
    <source>
        <tissue evidence="2">Leaf</tissue>
    </source>
</reference>
<dbReference type="PANTHER" id="PTHR12674:SF2">
    <property type="entry name" value="PREFOLDIN SUBUNIT 5"/>
    <property type="match status" value="1"/>
</dbReference>
<dbReference type="GO" id="GO:0005737">
    <property type="term" value="C:cytoplasm"/>
    <property type="evidence" value="ECO:0007669"/>
    <property type="project" value="TreeGrafter"/>
</dbReference>
<accession>A0A8T0KM21</accession>
<dbReference type="AlphaFoldDB" id="A0A8T0KM21"/>
<evidence type="ECO:0000313" key="3">
    <source>
        <dbReference type="Proteomes" id="UP000743370"/>
    </source>
</evidence>
<dbReference type="GO" id="GO:1990115">
    <property type="term" value="P:RNA polymerase III assembly"/>
    <property type="evidence" value="ECO:0007669"/>
    <property type="project" value="TreeGrafter"/>
</dbReference>
<dbReference type="Proteomes" id="UP000743370">
    <property type="component" value="Unassembled WGS sequence"/>
</dbReference>
<dbReference type="GO" id="GO:0016272">
    <property type="term" value="C:prefoldin complex"/>
    <property type="evidence" value="ECO:0007669"/>
    <property type="project" value="InterPro"/>
</dbReference>
<dbReference type="InterPro" id="IPR011599">
    <property type="entry name" value="PFD_alpha_archaea"/>
</dbReference>
<comment type="similarity">
    <text evidence="1">Belongs to the prefoldin subunit alpha family.</text>
</comment>
<gene>
    <name evidence="2" type="ORF">HKW66_Vig0198770</name>
</gene>
<dbReference type="GO" id="GO:0051082">
    <property type="term" value="F:unfolded protein binding"/>
    <property type="evidence" value="ECO:0007669"/>
    <property type="project" value="InterPro"/>
</dbReference>
<proteinExistence type="inferred from homology"/>
<dbReference type="GO" id="GO:0009409">
    <property type="term" value="P:response to cold"/>
    <property type="evidence" value="ECO:0007669"/>
    <property type="project" value="UniProtKB-ARBA"/>
</dbReference>
<dbReference type="GO" id="GO:0006457">
    <property type="term" value="P:protein folding"/>
    <property type="evidence" value="ECO:0007669"/>
    <property type="project" value="InterPro"/>
</dbReference>
<dbReference type="InterPro" id="IPR009053">
    <property type="entry name" value="Prefoldin"/>
</dbReference>
<dbReference type="InterPro" id="IPR004127">
    <property type="entry name" value="Prefoldin_subunit_alpha"/>
</dbReference>
<evidence type="ECO:0000313" key="2">
    <source>
        <dbReference type="EMBL" id="KAG2401087.1"/>
    </source>
</evidence>
<name>A0A8T0KM21_PHAAN</name>
<dbReference type="NCBIfam" id="TIGR00293">
    <property type="entry name" value="prefoldin subunit alpha"/>
    <property type="match status" value="1"/>
</dbReference>
<dbReference type="Gene3D" id="1.10.287.370">
    <property type="match status" value="1"/>
</dbReference>
<evidence type="ECO:0000256" key="1">
    <source>
        <dbReference type="ARBA" id="ARBA00010048"/>
    </source>
</evidence>
<dbReference type="GO" id="GO:1990114">
    <property type="term" value="P:RNA polymerase II core complex assembly"/>
    <property type="evidence" value="ECO:0007669"/>
    <property type="project" value="TreeGrafter"/>
</dbReference>
<organism evidence="2 3">
    <name type="scientific">Phaseolus angularis</name>
    <name type="common">Azuki bean</name>
    <name type="synonym">Vigna angularis</name>
    <dbReference type="NCBI Taxonomy" id="3914"/>
    <lineage>
        <taxon>Eukaryota</taxon>
        <taxon>Viridiplantae</taxon>
        <taxon>Streptophyta</taxon>
        <taxon>Embryophyta</taxon>
        <taxon>Tracheophyta</taxon>
        <taxon>Spermatophyta</taxon>
        <taxon>Magnoliopsida</taxon>
        <taxon>eudicotyledons</taxon>
        <taxon>Gunneridae</taxon>
        <taxon>Pentapetalae</taxon>
        <taxon>rosids</taxon>
        <taxon>fabids</taxon>
        <taxon>Fabales</taxon>
        <taxon>Fabaceae</taxon>
        <taxon>Papilionoideae</taxon>
        <taxon>50 kb inversion clade</taxon>
        <taxon>NPAAA clade</taxon>
        <taxon>indigoferoid/millettioid clade</taxon>
        <taxon>Phaseoleae</taxon>
        <taxon>Vigna</taxon>
    </lineage>
</organism>
<dbReference type="EMBL" id="JABFOF010000003">
    <property type="protein sequence ID" value="KAG2401087.1"/>
    <property type="molecule type" value="Genomic_DNA"/>
</dbReference>
<dbReference type="Pfam" id="PF02996">
    <property type="entry name" value="Prefoldin"/>
    <property type="match status" value="1"/>
</dbReference>
<protein>
    <submittedName>
        <fullName evidence="2">Prefoldin subunit 5</fullName>
    </submittedName>
</protein>
<dbReference type="CDD" id="cd23157">
    <property type="entry name" value="Prefoldin_5"/>
    <property type="match status" value="1"/>
</dbReference>